<feature type="transmembrane region" description="Helical" evidence="6">
    <location>
        <begin position="292"/>
        <end position="318"/>
    </location>
</feature>
<feature type="transmembrane region" description="Helical" evidence="6">
    <location>
        <begin position="167"/>
        <end position="188"/>
    </location>
</feature>
<dbReference type="EMBL" id="SLUO01000016">
    <property type="protein sequence ID" value="TCL55166.1"/>
    <property type="molecule type" value="Genomic_DNA"/>
</dbReference>
<evidence type="ECO:0000256" key="4">
    <source>
        <dbReference type="ARBA" id="ARBA00022989"/>
    </source>
</evidence>
<feature type="transmembrane region" description="Helical" evidence="6">
    <location>
        <begin position="346"/>
        <end position="363"/>
    </location>
</feature>
<evidence type="ECO:0000313" key="7">
    <source>
        <dbReference type="EMBL" id="TCL55166.1"/>
    </source>
</evidence>
<feature type="transmembrane region" description="Helical" evidence="6">
    <location>
        <begin position="131"/>
        <end position="155"/>
    </location>
</feature>
<protein>
    <submittedName>
        <fullName evidence="7">Amino acid/polyamine/organocation transporter (APC superfamily)</fullName>
    </submittedName>
</protein>
<dbReference type="PANTHER" id="PTHR42770:SF7">
    <property type="entry name" value="MEMBRANE PROTEIN"/>
    <property type="match status" value="1"/>
</dbReference>
<dbReference type="GO" id="GO:0022857">
    <property type="term" value="F:transmembrane transporter activity"/>
    <property type="evidence" value="ECO:0007669"/>
    <property type="project" value="InterPro"/>
</dbReference>
<keyword evidence="3 6" id="KW-0812">Transmembrane</keyword>
<dbReference type="PANTHER" id="PTHR42770">
    <property type="entry name" value="AMINO ACID TRANSPORTER-RELATED"/>
    <property type="match status" value="1"/>
</dbReference>
<dbReference type="Proteomes" id="UP000295718">
    <property type="component" value="Unassembled WGS sequence"/>
</dbReference>
<proteinExistence type="predicted"/>
<evidence type="ECO:0000256" key="3">
    <source>
        <dbReference type="ARBA" id="ARBA00022692"/>
    </source>
</evidence>
<dbReference type="GO" id="GO:0005886">
    <property type="term" value="C:plasma membrane"/>
    <property type="evidence" value="ECO:0007669"/>
    <property type="project" value="UniProtKB-SubCell"/>
</dbReference>
<evidence type="ECO:0000256" key="5">
    <source>
        <dbReference type="ARBA" id="ARBA00023136"/>
    </source>
</evidence>
<comment type="caution">
    <text evidence="7">The sequence shown here is derived from an EMBL/GenBank/DDBJ whole genome shotgun (WGS) entry which is preliminary data.</text>
</comment>
<evidence type="ECO:0000313" key="8">
    <source>
        <dbReference type="Proteomes" id="UP000295718"/>
    </source>
</evidence>
<reference evidence="7 8" key="1">
    <citation type="submission" date="2019-03" db="EMBL/GenBank/DDBJ databases">
        <title>Genomic Encyclopedia of Type Strains, Phase IV (KMG-IV): sequencing the most valuable type-strain genomes for metagenomic binning, comparative biology and taxonomic classification.</title>
        <authorList>
            <person name="Goeker M."/>
        </authorList>
    </citation>
    <scope>NUCLEOTIDE SEQUENCE [LARGE SCALE GENOMIC DNA]</scope>
    <source>
        <strain evidence="7 8">DSM 100556</strain>
    </source>
</reference>
<keyword evidence="8" id="KW-1185">Reference proteome</keyword>
<feature type="transmembrane region" description="Helical" evidence="6">
    <location>
        <begin position="54"/>
        <end position="72"/>
    </location>
</feature>
<dbReference type="Pfam" id="PF13520">
    <property type="entry name" value="AA_permease_2"/>
    <property type="match status" value="1"/>
</dbReference>
<feature type="transmembrane region" description="Helical" evidence="6">
    <location>
        <begin position="208"/>
        <end position="231"/>
    </location>
</feature>
<dbReference type="AlphaFoldDB" id="A0A4R1QN84"/>
<dbReference type="PROSITE" id="PS51257">
    <property type="entry name" value="PROKAR_LIPOPROTEIN"/>
    <property type="match status" value="1"/>
</dbReference>
<accession>A0A4R1QN84</accession>
<dbReference type="InterPro" id="IPR050367">
    <property type="entry name" value="APC_superfamily"/>
</dbReference>
<feature type="transmembrane region" description="Helical" evidence="6">
    <location>
        <begin position="243"/>
        <end position="272"/>
    </location>
</feature>
<evidence type="ECO:0000256" key="1">
    <source>
        <dbReference type="ARBA" id="ARBA00004651"/>
    </source>
</evidence>
<keyword evidence="4 6" id="KW-1133">Transmembrane helix</keyword>
<dbReference type="STRING" id="1469948.GCA_000732725_03360"/>
<dbReference type="InterPro" id="IPR002293">
    <property type="entry name" value="AA/rel_permease1"/>
</dbReference>
<feature type="transmembrane region" description="Helical" evidence="6">
    <location>
        <begin position="433"/>
        <end position="451"/>
    </location>
</feature>
<gene>
    <name evidence="7" type="ORF">EDD76_1166</name>
</gene>
<name>A0A4R1QN84_9FIRM</name>
<sequence length="459" mass="48601">MLRHNMHMSDNNQNNQGGSLGLIACVTMISGGMIGSAIFSLSGLTVYLAGPSAIFSWIIAAAIMLIYGLVVAELSTIFPKSGGVFVFPSKALGKTEKTGKFWGWISTWGYINANIVAIAFAAIYVGTYLGVGFPILANLQIPLALGAIAFCFILNTLKFAVAGRLNNILVGILILTMLIFICVGIFGGSWDSSQLVPFFSQGASGSTGFLSVVPTAMVGYGSIVAIAFMVSEVKDPNKNVPKSILIAMGIVVTLYSLIILATVGLITAGYLAENPGMRFIPLYAASFTKLTAYPWIAKVISISAVLALLTTMLVVIALTSRAIAATAEGGLLPEALRRNGKTGTPIYATILVAALGAIVSCFPEFTAEIVSLGALFAAITISINCVSLIVARKKNAYVPGNFRAPGGNVLPVVVLIILIICYIPDIIGGGWVLWLYTIAWYLLGFIIYSYYSRKNKKAE</sequence>
<feature type="transmembrane region" description="Helical" evidence="6">
    <location>
        <begin position="409"/>
        <end position="427"/>
    </location>
</feature>
<feature type="transmembrane region" description="Helical" evidence="6">
    <location>
        <begin position="20"/>
        <end position="48"/>
    </location>
</feature>
<comment type="subcellular location">
    <subcellularLocation>
        <location evidence="1">Cell membrane</location>
        <topology evidence="1">Multi-pass membrane protein</topology>
    </subcellularLocation>
</comment>
<feature type="transmembrane region" description="Helical" evidence="6">
    <location>
        <begin position="369"/>
        <end position="389"/>
    </location>
</feature>
<evidence type="ECO:0000256" key="6">
    <source>
        <dbReference type="SAM" id="Phobius"/>
    </source>
</evidence>
<dbReference type="Gene3D" id="1.20.1740.10">
    <property type="entry name" value="Amino acid/polyamine transporter I"/>
    <property type="match status" value="1"/>
</dbReference>
<keyword evidence="2" id="KW-1003">Cell membrane</keyword>
<feature type="transmembrane region" description="Helical" evidence="6">
    <location>
        <begin position="101"/>
        <end position="125"/>
    </location>
</feature>
<keyword evidence="5 6" id="KW-0472">Membrane</keyword>
<dbReference type="PIRSF" id="PIRSF006060">
    <property type="entry name" value="AA_transporter"/>
    <property type="match status" value="1"/>
</dbReference>
<organism evidence="7 8">
    <name type="scientific">Kineothrix alysoides</name>
    <dbReference type="NCBI Taxonomy" id="1469948"/>
    <lineage>
        <taxon>Bacteria</taxon>
        <taxon>Bacillati</taxon>
        <taxon>Bacillota</taxon>
        <taxon>Clostridia</taxon>
        <taxon>Lachnospirales</taxon>
        <taxon>Lachnospiraceae</taxon>
        <taxon>Kineothrix</taxon>
    </lineage>
</organism>
<evidence type="ECO:0000256" key="2">
    <source>
        <dbReference type="ARBA" id="ARBA00022475"/>
    </source>
</evidence>